<evidence type="ECO:0000256" key="1">
    <source>
        <dbReference type="ARBA" id="ARBA00000085"/>
    </source>
</evidence>
<keyword evidence="5" id="KW-0902">Two-component regulatory system</keyword>
<dbReference type="Proteomes" id="UP000015381">
    <property type="component" value="Chromosome I"/>
</dbReference>
<accession>F7PFS8</accession>
<dbReference type="InterPro" id="IPR003594">
    <property type="entry name" value="HATPase_dom"/>
</dbReference>
<evidence type="ECO:0000256" key="4">
    <source>
        <dbReference type="ARBA" id="ARBA00022777"/>
    </source>
</evidence>
<dbReference type="Gene3D" id="3.30.565.10">
    <property type="entry name" value="Histidine kinase-like ATPase, C-terminal domain"/>
    <property type="match status" value="1"/>
</dbReference>
<dbReference type="InterPro" id="IPR036890">
    <property type="entry name" value="HATPase_C_sf"/>
</dbReference>
<dbReference type="GO" id="GO:0000160">
    <property type="term" value="P:phosphorelay signal transduction system"/>
    <property type="evidence" value="ECO:0007669"/>
    <property type="project" value="UniProtKB-KW"/>
</dbReference>
<dbReference type="SUPFAM" id="SSF55874">
    <property type="entry name" value="ATPase domain of HSP90 chaperone/DNA topoisomerase II/histidine kinase"/>
    <property type="match status" value="1"/>
</dbReference>
<dbReference type="GeneID" id="23798541"/>
<organism evidence="7 8">
    <name type="scientific">Halorhabdus tiamatea SARL4B</name>
    <dbReference type="NCBI Taxonomy" id="1033806"/>
    <lineage>
        <taxon>Archaea</taxon>
        <taxon>Methanobacteriati</taxon>
        <taxon>Methanobacteriota</taxon>
        <taxon>Stenosarchaea group</taxon>
        <taxon>Halobacteria</taxon>
        <taxon>Halobacteriales</taxon>
        <taxon>Haloarculaceae</taxon>
        <taxon>Halorhabdus</taxon>
    </lineage>
</organism>
<name>F7PFS8_9EURY</name>
<feature type="domain" description="Histidine kinase" evidence="6">
    <location>
        <begin position="8"/>
        <end position="70"/>
    </location>
</feature>
<evidence type="ECO:0000313" key="8">
    <source>
        <dbReference type="Proteomes" id="UP000015381"/>
    </source>
</evidence>
<gene>
    <name evidence="7" type="ORF">HTIA_0112</name>
</gene>
<dbReference type="PATRIC" id="fig|1033806.12.peg.109"/>
<dbReference type="PROSITE" id="PS50109">
    <property type="entry name" value="HIS_KIN"/>
    <property type="match status" value="1"/>
</dbReference>
<dbReference type="EC" id="2.7.13.3" evidence="2"/>
<protein>
    <recommendedName>
        <fullName evidence="2">histidine kinase</fullName>
        <ecNumber evidence="2">2.7.13.3</ecNumber>
    </recommendedName>
</protein>
<dbReference type="AlphaFoldDB" id="F7PFS8"/>
<dbReference type="HOGENOM" id="CLU_168617_1_0_2"/>
<keyword evidence="8" id="KW-1185">Reference proteome</keyword>
<evidence type="ECO:0000313" key="7">
    <source>
        <dbReference type="EMBL" id="CCQ32263.1"/>
    </source>
</evidence>
<keyword evidence="3" id="KW-0808">Transferase</keyword>
<proteinExistence type="predicted"/>
<dbReference type="PANTHER" id="PTHR43711:SF1">
    <property type="entry name" value="HISTIDINE KINASE 1"/>
    <property type="match status" value="1"/>
</dbReference>
<evidence type="ECO:0000256" key="5">
    <source>
        <dbReference type="ARBA" id="ARBA00023012"/>
    </source>
</evidence>
<evidence type="ECO:0000259" key="6">
    <source>
        <dbReference type="PROSITE" id="PS50109"/>
    </source>
</evidence>
<dbReference type="InterPro" id="IPR004358">
    <property type="entry name" value="Sig_transdc_His_kin-like_C"/>
</dbReference>
<dbReference type="PANTHER" id="PTHR43711">
    <property type="entry name" value="TWO-COMPONENT HISTIDINE KINASE"/>
    <property type="match status" value="1"/>
</dbReference>
<comment type="catalytic activity">
    <reaction evidence="1">
        <text>ATP + protein L-histidine = ADP + protein N-phospho-L-histidine.</text>
        <dbReference type="EC" id="2.7.13.3"/>
    </reaction>
</comment>
<evidence type="ECO:0000256" key="3">
    <source>
        <dbReference type="ARBA" id="ARBA00022679"/>
    </source>
</evidence>
<dbReference type="InterPro" id="IPR005467">
    <property type="entry name" value="His_kinase_dom"/>
</dbReference>
<dbReference type="GO" id="GO:0004673">
    <property type="term" value="F:protein histidine kinase activity"/>
    <property type="evidence" value="ECO:0007669"/>
    <property type="project" value="UniProtKB-EC"/>
</dbReference>
<dbReference type="Pfam" id="PF02518">
    <property type="entry name" value="HATPase_c"/>
    <property type="match status" value="1"/>
</dbReference>
<dbReference type="RefSeq" id="WP_008523886.1">
    <property type="nucleotide sequence ID" value="NC_021921.1"/>
</dbReference>
<keyword evidence="4 7" id="KW-0418">Kinase</keyword>
<reference evidence="7 8" key="1">
    <citation type="journal article" date="2014" name="Environ. Microbiol.">
        <title>Halorhabdus tiamatea: proteogenomics and glycosidase activity measurements identify the first cultivated euryarchaeon from a deep-sea anoxic brine lake as potential polysaccharide degrader.</title>
        <authorList>
            <person name="Werner J."/>
            <person name="Ferrer M."/>
            <person name="Michel G."/>
            <person name="Mann A.J."/>
            <person name="Huang S."/>
            <person name="Juarez S."/>
            <person name="Ciordia S."/>
            <person name="Albar J.P."/>
            <person name="Alcaide M."/>
            <person name="La Cono V."/>
            <person name="Yakimov M.M."/>
            <person name="Antunes A."/>
            <person name="Taborda M."/>
            <person name="Da Costa M.S."/>
            <person name="Amann R.I."/>
            <person name="Gloeckner F.O."/>
            <person name="Golyshina O.V."/>
            <person name="Golyshin P.N."/>
            <person name="Teeling H."/>
        </authorList>
    </citation>
    <scope>NUCLEOTIDE SEQUENCE [LARGE SCALE GENOMIC DNA]</scope>
    <source>
        <strain evidence="8">SARL4B</strain>
    </source>
</reference>
<evidence type="ECO:0000256" key="2">
    <source>
        <dbReference type="ARBA" id="ARBA00012438"/>
    </source>
</evidence>
<dbReference type="PRINTS" id="PR00344">
    <property type="entry name" value="BCTRLSENSOR"/>
</dbReference>
<dbReference type="EMBL" id="HF571520">
    <property type="protein sequence ID" value="CCQ32263.1"/>
    <property type="molecule type" value="Genomic_DNA"/>
</dbReference>
<dbReference type="InterPro" id="IPR050736">
    <property type="entry name" value="Sensor_HK_Regulatory"/>
</dbReference>
<dbReference type="CDD" id="cd00075">
    <property type="entry name" value="HATPase"/>
    <property type="match status" value="1"/>
</dbReference>
<sequence>MGGLDDGFYVADDGPGIPVEEREDVFETGYSTNEDGTGFGLSIVQQIVESHHWEIRLTAGAEGGARFEITGVECSAA</sequence>
<dbReference type="KEGG" id="hti:HTIA_0112"/>